<evidence type="ECO:0000313" key="9">
    <source>
        <dbReference type="Proteomes" id="UP000230069"/>
    </source>
</evidence>
<dbReference type="InterPro" id="IPR033121">
    <property type="entry name" value="PEPTIDASE_A1"/>
</dbReference>
<keyword evidence="6" id="KW-1133">Transmembrane helix</keyword>
<dbReference type="GO" id="GO:0004190">
    <property type="term" value="F:aspartic-type endopeptidase activity"/>
    <property type="evidence" value="ECO:0007669"/>
    <property type="project" value="UniProtKB-KW"/>
</dbReference>
<evidence type="ECO:0000256" key="4">
    <source>
        <dbReference type="ARBA" id="ARBA00022801"/>
    </source>
</evidence>
<proteinExistence type="inferred from homology"/>
<dbReference type="STRING" id="218851.A0A2G5CTH8"/>
<organism evidence="8 9">
    <name type="scientific">Aquilegia coerulea</name>
    <name type="common">Rocky mountain columbine</name>
    <dbReference type="NCBI Taxonomy" id="218851"/>
    <lineage>
        <taxon>Eukaryota</taxon>
        <taxon>Viridiplantae</taxon>
        <taxon>Streptophyta</taxon>
        <taxon>Embryophyta</taxon>
        <taxon>Tracheophyta</taxon>
        <taxon>Spermatophyta</taxon>
        <taxon>Magnoliopsida</taxon>
        <taxon>Ranunculales</taxon>
        <taxon>Ranunculaceae</taxon>
        <taxon>Thalictroideae</taxon>
        <taxon>Aquilegia</taxon>
    </lineage>
</organism>
<accession>A0A2G5CTH8</accession>
<reference evidence="8 9" key="1">
    <citation type="submission" date="2017-09" db="EMBL/GenBank/DDBJ databases">
        <title>WGS assembly of Aquilegia coerulea Goldsmith.</title>
        <authorList>
            <person name="Hodges S."/>
            <person name="Kramer E."/>
            <person name="Nordborg M."/>
            <person name="Tomkins J."/>
            <person name="Borevitz J."/>
            <person name="Derieg N."/>
            <person name="Yan J."/>
            <person name="Mihaltcheva S."/>
            <person name="Hayes R.D."/>
            <person name="Rokhsar D."/>
        </authorList>
    </citation>
    <scope>NUCLEOTIDE SEQUENCE [LARGE SCALE GENOMIC DNA]</scope>
    <source>
        <strain evidence="9">cv. Goldsmith</strain>
    </source>
</reference>
<evidence type="ECO:0000259" key="7">
    <source>
        <dbReference type="PROSITE" id="PS51767"/>
    </source>
</evidence>
<comment type="similarity">
    <text evidence="1">Belongs to the peptidase A1 family.</text>
</comment>
<dbReference type="Proteomes" id="UP000230069">
    <property type="component" value="Unassembled WGS sequence"/>
</dbReference>
<dbReference type="CDD" id="cd05476">
    <property type="entry name" value="pepsin_A_like_plant"/>
    <property type="match status" value="1"/>
</dbReference>
<dbReference type="Pfam" id="PF14541">
    <property type="entry name" value="TAXi_C"/>
    <property type="match status" value="1"/>
</dbReference>
<dbReference type="AlphaFoldDB" id="A0A2G5CTH8"/>
<keyword evidence="4" id="KW-0378">Hydrolase</keyword>
<dbReference type="InterPro" id="IPR032861">
    <property type="entry name" value="TAXi_N"/>
</dbReference>
<dbReference type="InterPro" id="IPR021109">
    <property type="entry name" value="Peptidase_aspartic_dom_sf"/>
</dbReference>
<feature type="transmembrane region" description="Helical" evidence="6">
    <location>
        <begin position="14"/>
        <end position="42"/>
    </location>
</feature>
<keyword evidence="5" id="KW-0325">Glycoprotein</keyword>
<dbReference type="Gene3D" id="2.40.70.10">
    <property type="entry name" value="Acid Proteases"/>
    <property type="match status" value="2"/>
</dbReference>
<dbReference type="GO" id="GO:0005576">
    <property type="term" value="C:extracellular region"/>
    <property type="evidence" value="ECO:0007669"/>
    <property type="project" value="TreeGrafter"/>
</dbReference>
<sequence length="468" mass="53412">KLPRDSTEASLSRVVLSLLSAVFSSSNFTLIILILCILYPVYGVNHTEPRKPTGFSTRVIHGSSLFHNPNLTKADRVRMAIHQSYARYDYLLGKQSSRVSVDDIEAWVRPEANEYVVEFYIGKPAVKYYAMIDTGSKLFWLQCDPCLKCYNMSIPRYNLETSETFIPMLCDDSDCSNVPGNNCSERYDKCQYTQRYVDDTASTGIMGFDTLFFRDHSLNNGLLMYRWELVTLGCGSYNEFRSMAKPYPPGIVGMNRNPLSLIGQTEHKRFSYCFGDRNEGASGYIRFGDATDFKENDYTSLLLLGGDRNEHYYVTLKDISVGDVSLSLGRFFRYDNEFKEGGFLIDSGSVYTLLYSEAYYKLTAELGRQLNKTSYPSYLLLSCYDLSKITVAKAPVVTFHFEGFDFKLPVQNTWEKEDHDFDGYCLAMIPSSSGQTGMLGNFQQQNVDVGYDLFENRLYLNPKPYCYV</sequence>
<keyword evidence="6" id="KW-0472">Membrane</keyword>
<evidence type="ECO:0000256" key="1">
    <source>
        <dbReference type="ARBA" id="ARBA00007447"/>
    </source>
</evidence>
<dbReference type="PANTHER" id="PTHR47967:SF23">
    <property type="entry name" value="OS04G0448300 PROTEIN"/>
    <property type="match status" value="1"/>
</dbReference>
<evidence type="ECO:0000256" key="3">
    <source>
        <dbReference type="ARBA" id="ARBA00022750"/>
    </source>
</evidence>
<keyword evidence="3" id="KW-0064">Aspartyl protease</keyword>
<evidence type="ECO:0000256" key="6">
    <source>
        <dbReference type="SAM" id="Phobius"/>
    </source>
</evidence>
<feature type="domain" description="Peptidase A1" evidence="7">
    <location>
        <begin position="115"/>
        <end position="461"/>
    </location>
</feature>
<dbReference type="InterPro" id="IPR034161">
    <property type="entry name" value="Pepsin-like_plant"/>
</dbReference>
<dbReference type="GO" id="GO:0006508">
    <property type="term" value="P:proteolysis"/>
    <property type="evidence" value="ECO:0007669"/>
    <property type="project" value="UniProtKB-KW"/>
</dbReference>
<dbReference type="InterPro" id="IPR032799">
    <property type="entry name" value="TAXi_C"/>
</dbReference>
<evidence type="ECO:0000313" key="8">
    <source>
        <dbReference type="EMBL" id="PIA34594.1"/>
    </source>
</evidence>
<keyword evidence="9" id="KW-1185">Reference proteome</keyword>
<dbReference type="InParanoid" id="A0A2G5CTH8"/>
<dbReference type="Pfam" id="PF14543">
    <property type="entry name" value="TAXi_N"/>
    <property type="match status" value="1"/>
</dbReference>
<gene>
    <name evidence="8" type="ORF">AQUCO_03700111v1</name>
</gene>
<dbReference type="InterPro" id="IPR051708">
    <property type="entry name" value="Plant_Aspart_Prot_A1"/>
</dbReference>
<keyword evidence="6" id="KW-0812">Transmembrane</keyword>
<feature type="non-terminal residue" evidence="8">
    <location>
        <position position="1"/>
    </location>
</feature>
<protein>
    <recommendedName>
        <fullName evidence="7">Peptidase A1 domain-containing protein</fullName>
    </recommendedName>
</protein>
<dbReference type="SUPFAM" id="SSF50630">
    <property type="entry name" value="Acid proteases"/>
    <property type="match status" value="1"/>
</dbReference>
<keyword evidence="2" id="KW-0645">Protease</keyword>
<dbReference type="EMBL" id="KZ305054">
    <property type="protein sequence ID" value="PIA34594.1"/>
    <property type="molecule type" value="Genomic_DNA"/>
</dbReference>
<evidence type="ECO:0000256" key="2">
    <source>
        <dbReference type="ARBA" id="ARBA00022670"/>
    </source>
</evidence>
<dbReference type="OrthoDB" id="2747330at2759"/>
<name>A0A2G5CTH8_AQUCA</name>
<dbReference type="PROSITE" id="PS51767">
    <property type="entry name" value="PEPTIDASE_A1"/>
    <property type="match status" value="1"/>
</dbReference>
<dbReference type="PANTHER" id="PTHR47967">
    <property type="entry name" value="OS07G0603500 PROTEIN-RELATED"/>
    <property type="match status" value="1"/>
</dbReference>
<evidence type="ECO:0000256" key="5">
    <source>
        <dbReference type="ARBA" id="ARBA00023180"/>
    </source>
</evidence>